<dbReference type="Pfam" id="PF05226">
    <property type="entry name" value="CHASE2"/>
    <property type="match status" value="1"/>
</dbReference>
<dbReference type="RefSeq" id="WP_378168419.1">
    <property type="nucleotide sequence ID" value="NZ_JBHSBU010000002.1"/>
</dbReference>
<dbReference type="Gene3D" id="3.30.70.1230">
    <property type="entry name" value="Nucleotide cyclase"/>
    <property type="match status" value="1"/>
</dbReference>
<feature type="transmembrane region" description="Helical" evidence="1">
    <location>
        <begin position="351"/>
        <end position="373"/>
    </location>
</feature>
<proteinExistence type="predicted"/>
<dbReference type="CDD" id="cd07302">
    <property type="entry name" value="CHD"/>
    <property type="match status" value="1"/>
</dbReference>
<dbReference type="SMART" id="SM00044">
    <property type="entry name" value="CYCc"/>
    <property type="match status" value="1"/>
</dbReference>
<dbReference type="InterPro" id="IPR007890">
    <property type="entry name" value="CHASE2"/>
</dbReference>
<dbReference type="PROSITE" id="PS50125">
    <property type="entry name" value="GUANYLATE_CYCLASE_2"/>
    <property type="match status" value="1"/>
</dbReference>
<organism evidence="3 4">
    <name type="scientific">Chitinimonas lacunae</name>
    <dbReference type="NCBI Taxonomy" id="1963018"/>
    <lineage>
        <taxon>Bacteria</taxon>
        <taxon>Pseudomonadati</taxon>
        <taxon>Pseudomonadota</taxon>
        <taxon>Betaproteobacteria</taxon>
        <taxon>Neisseriales</taxon>
        <taxon>Chitinibacteraceae</taxon>
        <taxon>Chitinimonas</taxon>
    </lineage>
</organism>
<dbReference type="PANTHER" id="PTHR43081:SF1">
    <property type="entry name" value="ADENYLATE CYCLASE, TERMINAL-DIFFERENTIATION SPECIFIC"/>
    <property type="match status" value="1"/>
</dbReference>
<accession>A0ABV8MX18</accession>
<reference evidence="4" key="1">
    <citation type="journal article" date="2019" name="Int. J. Syst. Evol. Microbiol.">
        <title>The Global Catalogue of Microorganisms (GCM) 10K type strain sequencing project: providing services to taxonomists for standard genome sequencing and annotation.</title>
        <authorList>
            <consortium name="The Broad Institute Genomics Platform"/>
            <consortium name="The Broad Institute Genome Sequencing Center for Infectious Disease"/>
            <person name="Wu L."/>
            <person name="Ma J."/>
        </authorList>
    </citation>
    <scope>NUCLEOTIDE SEQUENCE [LARGE SCALE GENOMIC DNA]</scope>
    <source>
        <strain evidence="4">LMG 29894</strain>
    </source>
</reference>
<evidence type="ECO:0000313" key="4">
    <source>
        <dbReference type="Proteomes" id="UP001595791"/>
    </source>
</evidence>
<dbReference type="PANTHER" id="PTHR43081">
    <property type="entry name" value="ADENYLATE CYCLASE, TERMINAL-DIFFERENTIATION SPECIFIC-RELATED"/>
    <property type="match status" value="1"/>
</dbReference>
<dbReference type="SUPFAM" id="SSF55073">
    <property type="entry name" value="Nucleotide cyclase"/>
    <property type="match status" value="1"/>
</dbReference>
<feature type="transmembrane region" description="Helical" evidence="1">
    <location>
        <begin position="327"/>
        <end position="345"/>
    </location>
</feature>
<comment type="caution">
    <text evidence="3">The sequence shown here is derived from an EMBL/GenBank/DDBJ whole genome shotgun (WGS) entry which is preliminary data.</text>
</comment>
<evidence type="ECO:0000259" key="2">
    <source>
        <dbReference type="PROSITE" id="PS50125"/>
    </source>
</evidence>
<keyword evidence="1" id="KW-0812">Transmembrane</keyword>
<name>A0ABV8MX18_9NEIS</name>
<dbReference type="EMBL" id="JBHSBU010000002">
    <property type="protein sequence ID" value="MFC4161841.1"/>
    <property type="molecule type" value="Genomic_DNA"/>
</dbReference>
<evidence type="ECO:0000256" key="1">
    <source>
        <dbReference type="SAM" id="Phobius"/>
    </source>
</evidence>
<dbReference type="Pfam" id="PF00211">
    <property type="entry name" value="Guanylate_cyc"/>
    <property type="match status" value="1"/>
</dbReference>
<dbReference type="InterPro" id="IPR029787">
    <property type="entry name" value="Nucleotide_cyclase"/>
</dbReference>
<dbReference type="Proteomes" id="UP001595791">
    <property type="component" value="Unassembled WGS sequence"/>
</dbReference>
<dbReference type="InterPro" id="IPR001054">
    <property type="entry name" value="A/G_cyclase"/>
</dbReference>
<keyword evidence="4" id="KW-1185">Reference proteome</keyword>
<dbReference type="InterPro" id="IPR050697">
    <property type="entry name" value="Adenylyl/Guanylyl_Cyclase_3/4"/>
</dbReference>
<sequence length="664" mass="72746">MSSLRLPPPWRHRLGWVLGLLLGAVLALLTATAPVEAELGREYDLWSRSLPAPPQSLPIVVVAIDDASIQAAGQRWPWPRRLHARLIDSLLDQGVALIAFDVLFDQPSNEADDAAFEAAIRRAGGKVVLASKIVTEDTPAGRIWRRVDPLPRFLAAGAETALVQVAIDRDDVVRRQPDSKGALWRVLAQRLERLVDEVAADLTTGPDRYIRYFGPAGSFDYLPVQQALDASRHVAPGALSGSLVMVGRTGVAAIDVGVAEPDLFKTPYSALDGNRTPGVEVHATLVANAVGHHLVERTSAWLSALLLIVCVTLLVGLAGGRGLRRQALVVSWLSLGLVGLGYGLFRWQQVWLPVLPTLLSLGLVQLGQGYLVYRRERRARLEIRRMLALYLPERLVHELERHPERLALGGSQRELTVMFTDLAGFASLAEGMDPAEVAEALNHYFAAMHQQVFACEGTLDKFIGDAIMAFWGAPLADPLQADRALACACAMQAAMPAINARLAEHGWPALTMRIGLHSGHAVVGNLGSPMRFSYTALGDDVNLAARLEGANKFYGTVILLSGETVTRLSRRDGLRRVDRVRVKGRAQTTDLYTPCPDPLLIAATEAAWQAYAAGNWEEAERLWQDILMRWPDDALAPRYLDRIEGFMVVPPMDDWAGEWVLTEK</sequence>
<feature type="transmembrane region" description="Helical" evidence="1">
    <location>
        <begin position="300"/>
        <end position="320"/>
    </location>
</feature>
<protein>
    <submittedName>
        <fullName evidence="3">CHASE2 domain-containing protein</fullName>
    </submittedName>
</protein>
<dbReference type="SMART" id="SM01080">
    <property type="entry name" value="CHASE2"/>
    <property type="match status" value="1"/>
</dbReference>
<keyword evidence="1" id="KW-0472">Membrane</keyword>
<keyword evidence="1" id="KW-1133">Transmembrane helix</keyword>
<evidence type="ECO:0000313" key="3">
    <source>
        <dbReference type="EMBL" id="MFC4161841.1"/>
    </source>
</evidence>
<feature type="domain" description="Guanylate cyclase" evidence="2">
    <location>
        <begin position="416"/>
        <end position="548"/>
    </location>
</feature>
<gene>
    <name evidence="3" type="ORF">ACFOW7_21105</name>
</gene>